<dbReference type="PANTHER" id="PTHR43776">
    <property type="entry name" value="TRANSPORT ATP-BINDING PROTEIN"/>
    <property type="match status" value="1"/>
</dbReference>
<dbReference type="PANTHER" id="PTHR43776:SF8">
    <property type="entry name" value="ABC TRANSPORTER, ATP-BINDING PROTEIN"/>
    <property type="match status" value="1"/>
</dbReference>
<dbReference type="RefSeq" id="WP_133429803.1">
    <property type="nucleotide sequence ID" value="NZ_BMCC01000003.1"/>
</dbReference>
<sequence length="265" mass="29709">MSLLNVENVSYEVKQSRLFGRKLPVKTILQDISFSIEEGTCLSLIGTSGAGKTTLGKMVLGINHPTSGQVLFMGEPVYNTSNQAVRRNIQVVFQDPVSSVNPYMTIEKIITEPLLNMKVSKEERRREARDIIEKVGLKVSDLQKYPHQLSGGQLQRVTIARAIIVKPKLVVLDEAVSSLDMVTQSKILELLIELKTVAQLTYLFITHDIRAAFTISDRIGVLEEGKLVAIYDNSTDFLQSKYPVVQRLKDSILAEHPLFRTVRKV</sequence>
<comment type="caution">
    <text evidence="5">The sequence shown here is derived from an EMBL/GenBank/DDBJ whole genome shotgun (WGS) entry which is preliminary data.</text>
</comment>
<dbReference type="GO" id="GO:0005524">
    <property type="term" value="F:ATP binding"/>
    <property type="evidence" value="ECO:0007669"/>
    <property type="project" value="UniProtKB-KW"/>
</dbReference>
<dbReference type="PROSITE" id="PS50893">
    <property type="entry name" value="ABC_TRANSPORTER_2"/>
    <property type="match status" value="1"/>
</dbReference>
<dbReference type="EMBL" id="SCWE01000002">
    <property type="protein sequence ID" value="TDM02107.1"/>
    <property type="molecule type" value="Genomic_DNA"/>
</dbReference>
<dbReference type="InterPro" id="IPR017871">
    <property type="entry name" value="ABC_transporter-like_CS"/>
</dbReference>
<accession>A0A4R6BKA9</accession>
<keyword evidence="6" id="KW-1185">Reference proteome</keyword>
<dbReference type="Gene3D" id="3.40.50.300">
    <property type="entry name" value="P-loop containing nucleotide triphosphate hydrolases"/>
    <property type="match status" value="1"/>
</dbReference>
<reference evidence="5 6" key="1">
    <citation type="submission" date="2019-01" db="EMBL/GenBank/DDBJ databases">
        <title>Draft genome sequences of the type strains of six Macrococcus species.</title>
        <authorList>
            <person name="Mazhar S."/>
            <person name="Altermann E."/>
            <person name="Hill C."/>
            <person name="Mcauliffe O."/>
        </authorList>
    </citation>
    <scope>NUCLEOTIDE SEQUENCE [LARGE SCALE GENOMIC DNA]</scope>
    <source>
        <strain evidence="5 6">CCM4809</strain>
    </source>
</reference>
<evidence type="ECO:0000259" key="4">
    <source>
        <dbReference type="PROSITE" id="PS50893"/>
    </source>
</evidence>
<dbReference type="Proteomes" id="UP000295328">
    <property type="component" value="Unassembled WGS sequence"/>
</dbReference>
<evidence type="ECO:0000256" key="3">
    <source>
        <dbReference type="ARBA" id="ARBA00022840"/>
    </source>
</evidence>
<dbReference type="InterPro" id="IPR027417">
    <property type="entry name" value="P-loop_NTPase"/>
</dbReference>
<dbReference type="InterPro" id="IPR003439">
    <property type="entry name" value="ABC_transporter-like_ATP-bd"/>
</dbReference>
<protein>
    <submittedName>
        <fullName evidence="5">ATP-binding cassette domain-containing protein</fullName>
    </submittedName>
</protein>
<dbReference type="GO" id="GO:0016887">
    <property type="term" value="F:ATP hydrolysis activity"/>
    <property type="evidence" value="ECO:0007669"/>
    <property type="project" value="InterPro"/>
</dbReference>
<evidence type="ECO:0000256" key="1">
    <source>
        <dbReference type="ARBA" id="ARBA00022448"/>
    </source>
</evidence>
<dbReference type="Pfam" id="PF00005">
    <property type="entry name" value="ABC_tran"/>
    <property type="match status" value="1"/>
</dbReference>
<dbReference type="PROSITE" id="PS00211">
    <property type="entry name" value="ABC_TRANSPORTER_1"/>
    <property type="match status" value="1"/>
</dbReference>
<proteinExistence type="predicted"/>
<name>A0A4R6BKA9_9STAP</name>
<dbReference type="GO" id="GO:0055085">
    <property type="term" value="P:transmembrane transport"/>
    <property type="evidence" value="ECO:0007669"/>
    <property type="project" value="UniProtKB-ARBA"/>
</dbReference>
<keyword evidence="2" id="KW-0547">Nucleotide-binding</keyword>
<dbReference type="InterPro" id="IPR050319">
    <property type="entry name" value="ABC_transp_ATP-bind"/>
</dbReference>
<evidence type="ECO:0000313" key="6">
    <source>
        <dbReference type="Proteomes" id="UP000295328"/>
    </source>
</evidence>
<dbReference type="OrthoDB" id="9802264at2"/>
<dbReference type="AlphaFoldDB" id="A0A4R6BKA9"/>
<gene>
    <name evidence="5" type="ORF">ERX37_06120</name>
</gene>
<dbReference type="InterPro" id="IPR003593">
    <property type="entry name" value="AAA+_ATPase"/>
</dbReference>
<dbReference type="SMART" id="SM00382">
    <property type="entry name" value="AAA"/>
    <property type="match status" value="1"/>
</dbReference>
<keyword evidence="3 5" id="KW-0067">ATP-binding</keyword>
<feature type="domain" description="ABC transporter" evidence="4">
    <location>
        <begin position="4"/>
        <end position="249"/>
    </location>
</feature>
<keyword evidence="1" id="KW-0813">Transport</keyword>
<dbReference type="CDD" id="cd03257">
    <property type="entry name" value="ABC_NikE_OppD_transporters"/>
    <property type="match status" value="1"/>
</dbReference>
<dbReference type="SUPFAM" id="SSF52540">
    <property type="entry name" value="P-loop containing nucleoside triphosphate hydrolases"/>
    <property type="match status" value="1"/>
</dbReference>
<evidence type="ECO:0000256" key="2">
    <source>
        <dbReference type="ARBA" id="ARBA00022741"/>
    </source>
</evidence>
<organism evidence="5 6">
    <name type="scientific">Macrococcus hajekii</name>
    <dbReference type="NCBI Taxonomy" id="198482"/>
    <lineage>
        <taxon>Bacteria</taxon>
        <taxon>Bacillati</taxon>
        <taxon>Bacillota</taxon>
        <taxon>Bacilli</taxon>
        <taxon>Bacillales</taxon>
        <taxon>Staphylococcaceae</taxon>
        <taxon>Macrococcus</taxon>
    </lineage>
</organism>
<evidence type="ECO:0000313" key="5">
    <source>
        <dbReference type="EMBL" id="TDM02107.1"/>
    </source>
</evidence>